<dbReference type="AlphaFoldDB" id="A0A9D2P1Z4"/>
<feature type="domain" description="Acyl-ACP thioesterase-like C-terminal" evidence="9">
    <location>
        <begin position="162"/>
        <end position="219"/>
    </location>
</feature>
<evidence type="ECO:0000259" key="9">
    <source>
        <dbReference type="Pfam" id="PF20791"/>
    </source>
</evidence>
<sequence>MTESTKIQQKNGNTGYEFDGRVRYSEIDHRGTMTLPALINYFQDCSTFHSEAVGLGMERLKHDRKAWVLSYWQVIVDRYPKLGEKITTGTFATEFKGLYGNRNFYMKDGSGEMIARANSIWVFMDLEKDRPSRPTAEHIEPYGTCEPLDMPYEGRKIALPEHAEEEEPFPVRKYHIDTNEHVNNCQYVQMALEMVPGDIQVRQLRVDYKKSAVHGDMIYPRLTAEQERTVVELCDADGKPYAIVEMK</sequence>
<keyword evidence="5" id="KW-0809">Transit peptide</keyword>
<evidence type="ECO:0000256" key="5">
    <source>
        <dbReference type="ARBA" id="ARBA00022946"/>
    </source>
</evidence>
<keyword evidence="4" id="KW-0276">Fatty acid metabolism</keyword>
<evidence type="ECO:0000256" key="2">
    <source>
        <dbReference type="ARBA" id="ARBA00022516"/>
    </source>
</evidence>
<dbReference type="GO" id="GO:0000036">
    <property type="term" value="F:acyl carrier activity"/>
    <property type="evidence" value="ECO:0007669"/>
    <property type="project" value="TreeGrafter"/>
</dbReference>
<keyword evidence="3" id="KW-0378">Hydrolase</keyword>
<dbReference type="SUPFAM" id="SSF54637">
    <property type="entry name" value="Thioesterase/thiol ester dehydrase-isomerase"/>
    <property type="match status" value="2"/>
</dbReference>
<dbReference type="PANTHER" id="PTHR31727:SF6">
    <property type="entry name" value="OLEOYL-ACYL CARRIER PROTEIN THIOESTERASE 1, CHLOROPLASTIC"/>
    <property type="match status" value="1"/>
</dbReference>
<evidence type="ECO:0000256" key="4">
    <source>
        <dbReference type="ARBA" id="ARBA00022832"/>
    </source>
</evidence>
<dbReference type="EMBL" id="DWWI01000005">
    <property type="protein sequence ID" value="HJC42097.1"/>
    <property type="molecule type" value="Genomic_DNA"/>
</dbReference>
<evidence type="ECO:0000256" key="6">
    <source>
        <dbReference type="ARBA" id="ARBA00023098"/>
    </source>
</evidence>
<keyword evidence="2" id="KW-0444">Lipid biosynthesis</keyword>
<dbReference type="InterPro" id="IPR002864">
    <property type="entry name" value="Acyl-ACP_thioesterase_NHD"/>
</dbReference>
<dbReference type="Pfam" id="PF01643">
    <property type="entry name" value="Acyl-ACP_TE"/>
    <property type="match status" value="1"/>
</dbReference>
<dbReference type="InterPro" id="IPR045023">
    <property type="entry name" value="FATA/B"/>
</dbReference>
<gene>
    <name evidence="10" type="ORF">H9756_00185</name>
</gene>
<dbReference type="GO" id="GO:0016297">
    <property type="term" value="F:fatty acyl-[ACP] hydrolase activity"/>
    <property type="evidence" value="ECO:0007669"/>
    <property type="project" value="InterPro"/>
</dbReference>
<keyword evidence="6" id="KW-0443">Lipid metabolism</keyword>
<dbReference type="Pfam" id="PF20791">
    <property type="entry name" value="Acyl-ACP_TE_C"/>
    <property type="match status" value="1"/>
</dbReference>
<dbReference type="PANTHER" id="PTHR31727">
    <property type="entry name" value="OLEOYL-ACYL CARRIER PROTEIN THIOESTERASE 1, CHLOROPLASTIC"/>
    <property type="match status" value="1"/>
</dbReference>
<protein>
    <submittedName>
        <fullName evidence="10">Acyl-[acyl-carrier-protein] thioesterase</fullName>
    </submittedName>
</protein>
<evidence type="ECO:0000313" key="11">
    <source>
        <dbReference type="Proteomes" id="UP000823895"/>
    </source>
</evidence>
<reference evidence="10" key="2">
    <citation type="submission" date="2021-04" db="EMBL/GenBank/DDBJ databases">
        <authorList>
            <person name="Gilroy R."/>
        </authorList>
    </citation>
    <scope>NUCLEOTIDE SEQUENCE</scope>
    <source>
        <strain evidence="10">CHK165-2605</strain>
    </source>
</reference>
<comment type="similarity">
    <text evidence="1">Belongs to the acyl-ACP thioesterase family.</text>
</comment>
<evidence type="ECO:0000256" key="7">
    <source>
        <dbReference type="ARBA" id="ARBA00023160"/>
    </source>
</evidence>
<organism evidence="10 11">
    <name type="scientific">Candidatus Mediterraneibacter gallistercoris</name>
    <dbReference type="NCBI Taxonomy" id="2838671"/>
    <lineage>
        <taxon>Bacteria</taxon>
        <taxon>Bacillati</taxon>
        <taxon>Bacillota</taxon>
        <taxon>Clostridia</taxon>
        <taxon>Lachnospirales</taxon>
        <taxon>Lachnospiraceae</taxon>
        <taxon>Mediterraneibacter</taxon>
    </lineage>
</organism>
<name>A0A9D2P1Z4_9FIRM</name>
<dbReference type="InterPro" id="IPR049427">
    <property type="entry name" value="Acyl-ACP_TE_C"/>
</dbReference>
<dbReference type="CDD" id="cd00586">
    <property type="entry name" value="4HBT"/>
    <property type="match status" value="1"/>
</dbReference>
<evidence type="ECO:0000259" key="8">
    <source>
        <dbReference type="Pfam" id="PF01643"/>
    </source>
</evidence>
<feature type="domain" description="Acyl-ACP thioesterase N-terminal hotdog" evidence="8">
    <location>
        <begin position="21"/>
        <end position="142"/>
    </location>
</feature>
<proteinExistence type="inferred from homology"/>
<reference evidence="10" key="1">
    <citation type="journal article" date="2021" name="PeerJ">
        <title>Extensive microbial diversity within the chicken gut microbiome revealed by metagenomics and culture.</title>
        <authorList>
            <person name="Gilroy R."/>
            <person name="Ravi A."/>
            <person name="Getino M."/>
            <person name="Pursley I."/>
            <person name="Horton D.L."/>
            <person name="Alikhan N.F."/>
            <person name="Baker D."/>
            <person name="Gharbi K."/>
            <person name="Hall N."/>
            <person name="Watson M."/>
            <person name="Adriaenssens E.M."/>
            <person name="Foster-Nyarko E."/>
            <person name="Jarju S."/>
            <person name="Secka A."/>
            <person name="Antonio M."/>
            <person name="Oren A."/>
            <person name="Chaudhuri R.R."/>
            <person name="La Ragione R."/>
            <person name="Hildebrand F."/>
            <person name="Pallen M.J."/>
        </authorList>
    </citation>
    <scope>NUCLEOTIDE SEQUENCE</scope>
    <source>
        <strain evidence="10">CHK165-2605</strain>
    </source>
</reference>
<dbReference type="InterPro" id="IPR029069">
    <property type="entry name" value="HotDog_dom_sf"/>
</dbReference>
<dbReference type="Gene3D" id="3.10.129.10">
    <property type="entry name" value="Hotdog Thioesterase"/>
    <property type="match status" value="1"/>
</dbReference>
<evidence type="ECO:0000256" key="3">
    <source>
        <dbReference type="ARBA" id="ARBA00022801"/>
    </source>
</evidence>
<evidence type="ECO:0000313" key="10">
    <source>
        <dbReference type="EMBL" id="HJC42097.1"/>
    </source>
</evidence>
<dbReference type="Proteomes" id="UP000823895">
    <property type="component" value="Unassembled WGS sequence"/>
</dbReference>
<evidence type="ECO:0000256" key="1">
    <source>
        <dbReference type="ARBA" id="ARBA00006500"/>
    </source>
</evidence>
<keyword evidence="7" id="KW-0275">Fatty acid biosynthesis</keyword>
<comment type="caution">
    <text evidence="10">The sequence shown here is derived from an EMBL/GenBank/DDBJ whole genome shotgun (WGS) entry which is preliminary data.</text>
</comment>
<accession>A0A9D2P1Z4</accession>